<dbReference type="PROSITE" id="PS00081">
    <property type="entry name" value="LIPOXYGENASE_2"/>
    <property type="match status" value="2"/>
</dbReference>
<evidence type="ECO:0000313" key="20">
    <source>
        <dbReference type="Proteomes" id="UP000087766"/>
    </source>
</evidence>
<dbReference type="SUPFAM" id="SSF49723">
    <property type="entry name" value="Lipase/lipooxygenase domain (PLAT/LH2 domain)"/>
    <property type="match status" value="2"/>
</dbReference>
<dbReference type="PROSITE" id="PS51393">
    <property type="entry name" value="LIPOXYGENASE_3"/>
    <property type="match status" value="2"/>
</dbReference>
<dbReference type="InterPro" id="IPR001024">
    <property type="entry name" value="PLAT/LH2_dom"/>
</dbReference>
<feature type="compositionally biased region" description="Basic residues" evidence="17">
    <location>
        <begin position="240"/>
        <end position="251"/>
    </location>
</feature>
<dbReference type="InterPro" id="IPR042057">
    <property type="entry name" value="Lipoxy_PLAT/LH2"/>
</dbReference>
<dbReference type="PANTHER" id="PTHR11771">
    <property type="entry name" value="LIPOXYGENASE"/>
    <property type="match status" value="1"/>
</dbReference>
<evidence type="ECO:0000256" key="2">
    <source>
        <dbReference type="ARBA" id="ARBA00004496"/>
    </source>
</evidence>
<feature type="region of interest" description="Disordered" evidence="17">
    <location>
        <begin position="1093"/>
        <end position="1141"/>
    </location>
</feature>
<evidence type="ECO:0000256" key="5">
    <source>
        <dbReference type="ARBA" id="ARBA00022516"/>
    </source>
</evidence>
<dbReference type="EC" id="1.13.11.-" evidence="16"/>
<comment type="subcellular location">
    <subcellularLocation>
        <location evidence="2">Cytoplasm</location>
    </subcellularLocation>
</comment>
<dbReference type="InterPro" id="IPR001246">
    <property type="entry name" value="LipOase_plant"/>
</dbReference>
<proteinExistence type="inferred from homology"/>
<keyword evidence="8" id="KW-0276">Fatty acid metabolism</keyword>
<dbReference type="FunFam" id="1.20.245.10:FF:000002">
    <property type="entry name" value="Lipoxygenase"/>
    <property type="match status" value="2"/>
</dbReference>
<dbReference type="OrthoDB" id="1395806at2759"/>
<evidence type="ECO:0000256" key="11">
    <source>
        <dbReference type="ARBA" id="ARBA00023004"/>
    </source>
</evidence>
<reference evidence="21" key="2">
    <citation type="submission" date="2025-08" db="UniProtKB">
        <authorList>
            <consortium name="RefSeq"/>
        </authorList>
    </citation>
    <scope>IDENTIFICATION</scope>
    <source>
        <tissue evidence="21">Leaf</tissue>
    </source>
</reference>
<dbReference type="InterPro" id="IPR036226">
    <property type="entry name" value="LipOase_C_sf"/>
</dbReference>
<dbReference type="Gene3D" id="4.10.372.10">
    <property type="entry name" value="Lipoxygenase-1, Domain 3"/>
    <property type="match status" value="2"/>
</dbReference>
<evidence type="ECO:0000256" key="13">
    <source>
        <dbReference type="ARBA" id="ARBA00023160"/>
    </source>
</evidence>
<dbReference type="Pfam" id="PF01477">
    <property type="entry name" value="PLAT"/>
    <property type="match status" value="2"/>
</dbReference>
<dbReference type="GeneID" id="106773082"/>
<feature type="domain" description="PLAT" evidence="18">
    <location>
        <begin position="922"/>
        <end position="1049"/>
    </location>
</feature>
<keyword evidence="12" id="KW-0443">Lipid metabolism</keyword>
<feature type="domain" description="Lipoxygenase" evidence="19">
    <location>
        <begin position="174"/>
        <end position="866"/>
    </location>
</feature>
<feature type="region of interest" description="Disordered" evidence="17">
    <location>
        <begin position="221"/>
        <end position="257"/>
    </location>
</feature>
<dbReference type="Gene3D" id="1.20.245.10">
    <property type="entry name" value="Lipoxygenase-1, Domain 5"/>
    <property type="match status" value="2"/>
</dbReference>
<evidence type="ECO:0000256" key="1">
    <source>
        <dbReference type="ARBA" id="ARBA00001962"/>
    </source>
</evidence>
<keyword evidence="4" id="KW-0963">Cytoplasm</keyword>
<keyword evidence="10 15" id="KW-0560">Oxidoreductase</keyword>
<keyword evidence="20" id="KW-1185">Reference proteome</keyword>
<keyword evidence="6 15" id="KW-0479">Metal-binding</keyword>
<evidence type="ECO:0000256" key="6">
    <source>
        <dbReference type="ARBA" id="ARBA00022723"/>
    </source>
</evidence>
<comment type="function">
    <text evidence="16">Plant lipoxygenase may be involved in a number of diverse aspects of plant physiology including growth and development, pest resistance, and senescence or responses to wounding.</text>
</comment>
<keyword evidence="9 15" id="KW-0223">Dioxygenase</keyword>
<dbReference type="Gene3D" id="3.10.450.60">
    <property type="match status" value="2"/>
</dbReference>
<evidence type="ECO:0000313" key="21">
    <source>
        <dbReference type="RefSeq" id="XP_022642001.1"/>
    </source>
</evidence>
<evidence type="ECO:0000259" key="18">
    <source>
        <dbReference type="PROSITE" id="PS50095"/>
    </source>
</evidence>
<comment type="similarity">
    <text evidence="3 15">Belongs to the lipoxygenase family.</text>
</comment>
<keyword evidence="5 16" id="KW-0444">Lipid biosynthesis</keyword>
<evidence type="ECO:0000256" key="14">
    <source>
        <dbReference type="PROSITE-ProRule" id="PRU00152"/>
    </source>
</evidence>
<dbReference type="GO" id="GO:0005506">
    <property type="term" value="F:iron ion binding"/>
    <property type="evidence" value="ECO:0007669"/>
    <property type="project" value="UniProtKB-ARBA"/>
</dbReference>
<dbReference type="InterPro" id="IPR027433">
    <property type="entry name" value="Lipoxygenase_dom_3"/>
</dbReference>
<sequence>MFGLFDKSQKIKGTVVLMPKNVLDANDLNAVQNGGLGGFVSGIFGAVSDVAGQVVDSATAILSRNVSFKLISATSTDASGNGKVGKETYLEKHLPTLPTFGDRRDAFAVNFEWDANFGIPGAFYIRNFMYDEFFLVSVTLDDIPNHGSIQFVCNSWIYNFKSYKKDRIFFANNTYVTSATPAPLVKYRKEELEVLRGDGTGERKEWERIYDYDVYNDLGNPDSDKSLARPVLGGSSTHPYPRRVRTGRKPTKKDPKSEKLAAEFYIPRDEKFGHLKSSDFLSYSLKSLSQSLLPSLENVVDLDFTWNEFDSFQEVRDLYEGGIKLPTGVLSDISPLPVFKELFRSDGENVLQLPPPHVIRVNKSAWMTDEEFAREMIAGVNPNVIRCLQEFPPKSQLDPTLYGDQTSTVTKEKLEINMGGVTVEEALAAKRLFILDYQDAFIPYLTRINSLPTAKAYATRTILFLKDDGTLKPLAIELSKPHPSGDNLGPVSKVVLPAIDGVDSTIWLLAKAYVIVNDSGYHQLMSHWLNTHAVMEPFAIATNRNLSVIHPIYKLLYPHYRDTININALARQNLINANGIIEQSFLPGKYSMEMSSAVYKNWVFTEQSLPADLIKRGLATEDPSAPHGLRLVIKDYPYAVDGLEIWDAIKIWVEEYVSLYYPTDVAVQQDTELQAWWKEAVEKGHADLKDKQWWPKMKTRQELIQSSSTIIWTASALHAAVNFGQYPYGGFILNRPTLSRRFIPEPGTKEYDEMLKSPHTAYLRTITPKREAIIDLTVIEILSRHASDEIYLGKRDHPNWTSDSKALEAFKRFGSKLTEIEAKITARNTDSALKNRCGPVELPYTLLIPSSEEGLTFRGIPNSISITEGGKMFGIGKRTQKIKGTVVLMPKNVLDFNAISSVSVPNSIGGVVGGAVGAVGGILGGVANVAGGVIDAATAFLGRNVSMQLISATQTHGGKGKVGEETYLNSHLPTLPTLGARQEAFSIYFEWDSDFGIPGAFYIKNFKTDEFFLVSVTLEDIPNHGSIHFVCNSWVYNFKKYKKDRIFFVNNTYVPSATPAPLLKYRQEELETLRGDGTGKRKEEDRIYDYDVYNDIGNPDGGEPRPILGGSSNYPYPRRVRSGRDKTKKDPNSEKPGEIYVPRDENFGHLKSSDFLIYGLKSLSQNVFPLLKSAIFDLRVTSSEFDSFDDVRSLYEGGLKLPTDILSQISPLPALKEIFRTDGENVLQFPPPHVIRVSKSAWMTDEEFARETIAGVNPNVIRRLQEFPPKSSLDPTIYGDQTSTITKEQLEINMDGVTVEEALGKDRLFILDHHDAFIPYLTRINNLPTSKAYATRTILFLKDDGSLKPLVIELSKTHPGGDNLGAVSKVVLPATEGVESTIWLLAKAHVVVNDCGYHQLISHWLNTHAVVEPFAIATNRNLSVLHPIYKLLYPHYRDTININGLARQSLINADGFIEQAFLPGKYSMEISSTVYKNWVFTDQALPADLVKRGLAVEDPSAPHGLRLLIKDYPYAVDGLEIWDAIKAWVQDYVSLYYPTDEAIKQDTELQAWWKEVVEKGHGDLKDKPWWPKMHTTEDLIKSCSIIIWTASALHAAVNYGQYPYGGYIVNRPTLTRRFIPEPGTKEYDEMVKNPQKAYLNTITPKFESLVDISVLEILSRHASDEIYLGERDSPYWTTDSKALEAFKKFGSKLTEIEGKITARNNDPSLRSRHGPVQLPYTLLLRSSEEGMTFRGIPNSISI</sequence>
<dbReference type="InterPro" id="IPR020833">
    <property type="entry name" value="LipOase_Fe_BS"/>
</dbReference>
<comment type="pathway">
    <text evidence="16">Lipid metabolism; oxylipin biosynthesis.</text>
</comment>
<dbReference type="RefSeq" id="XP_022642001.1">
    <property type="nucleotide sequence ID" value="XM_022786280.1"/>
</dbReference>
<keyword evidence="13 16" id="KW-0275">Fatty acid biosynthesis</keyword>
<dbReference type="GO" id="GO:0034440">
    <property type="term" value="P:lipid oxidation"/>
    <property type="evidence" value="ECO:0007669"/>
    <property type="project" value="InterPro"/>
</dbReference>
<gene>
    <name evidence="21" type="primary">LOC106773082</name>
</gene>
<feature type="domain" description="PLAT" evidence="18">
    <location>
        <begin position="43"/>
        <end position="171"/>
    </location>
</feature>
<evidence type="ECO:0000259" key="19">
    <source>
        <dbReference type="PROSITE" id="PS51393"/>
    </source>
</evidence>
<protein>
    <recommendedName>
        <fullName evidence="16">Lipoxygenase</fullName>
        <ecNumber evidence="16">1.13.11.-</ecNumber>
    </recommendedName>
</protein>
<evidence type="ECO:0000256" key="10">
    <source>
        <dbReference type="ARBA" id="ARBA00023002"/>
    </source>
</evidence>
<evidence type="ECO:0000256" key="8">
    <source>
        <dbReference type="ARBA" id="ARBA00022832"/>
    </source>
</evidence>
<dbReference type="Pfam" id="PF00305">
    <property type="entry name" value="Lipoxygenase"/>
    <property type="match status" value="2"/>
</dbReference>
<dbReference type="Proteomes" id="UP000087766">
    <property type="component" value="Chromosome 9"/>
</dbReference>
<dbReference type="FunFam" id="3.10.450.60:FF:000002">
    <property type="entry name" value="Lipoxygenase"/>
    <property type="match status" value="2"/>
</dbReference>
<evidence type="ECO:0000256" key="3">
    <source>
        <dbReference type="ARBA" id="ARBA00009419"/>
    </source>
</evidence>
<dbReference type="PROSITE" id="PS50095">
    <property type="entry name" value="PLAT"/>
    <property type="match status" value="2"/>
</dbReference>
<dbReference type="InterPro" id="IPR020834">
    <property type="entry name" value="LipOase_CS"/>
</dbReference>
<evidence type="ECO:0000256" key="12">
    <source>
        <dbReference type="ARBA" id="ARBA00023098"/>
    </source>
</evidence>
<keyword evidence="7 16" id="KW-0925">Oxylipin biosynthesis</keyword>
<dbReference type="PRINTS" id="PR00468">
    <property type="entry name" value="PLTLPOXGNASE"/>
</dbReference>
<feature type="domain" description="Lipoxygenase" evidence="19">
    <location>
        <begin position="1052"/>
        <end position="1742"/>
    </location>
</feature>
<evidence type="ECO:0000256" key="15">
    <source>
        <dbReference type="RuleBase" id="RU003974"/>
    </source>
</evidence>
<comment type="caution">
    <text evidence="14">Lacks conserved residue(s) required for the propagation of feature annotation.</text>
</comment>
<dbReference type="GO" id="GO:0016702">
    <property type="term" value="F:oxidoreductase activity, acting on single donors with incorporation of molecular oxygen, incorporation of two atoms of oxygen"/>
    <property type="evidence" value="ECO:0007669"/>
    <property type="project" value="InterPro"/>
</dbReference>
<dbReference type="SMART" id="SM00308">
    <property type="entry name" value="LH2"/>
    <property type="match status" value="2"/>
</dbReference>
<dbReference type="GO" id="GO:0031408">
    <property type="term" value="P:oxylipin biosynthetic process"/>
    <property type="evidence" value="ECO:0007669"/>
    <property type="project" value="UniProtKB-UniRule"/>
</dbReference>
<evidence type="ECO:0000256" key="16">
    <source>
        <dbReference type="RuleBase" id="RU003975"/>
    </source>
</evidence>
<evidence type="ECO:0000256" key="4">
    <source>
        <dbReference type="ARBA" id="ARBA00022490"/>
    </source>
</evidence>
<comment type="cofactor">
    <cofactor evidence="1 15">
        <name>Fe cation</name>
        <dbReference type="ChEBI" id="CHEBI:24875"/>
    </cofactor>
</comment>
<dbReference type="PRINTS" id="PR00087">
    <property type="entry name" value="LIPOXYGENASE"/>
</dbReference>
<evidence type="ECO:0000256" key="17">
    <source>
        <dbReference type="SAM" id="MobiDB-lite"/>
    </source>
</evidence>
<dbReference type="STRING" id="3916.A0A3Q0FEC1"/>
<evidence type="ECO:0000256" key="7">
    <source>
        <dbReference type="ARBA" id="ARBA00022767"/>
    </source>
</evidence>
<dbReference type="Gene3D" id="2.60.60.20">
    <property type="entry name" value="PLAT/LH2 domain"/>
    <property type="match status" value="2"/>
</dbReference>
<evidence type="ECO:0000256" key="9">
    <source>
        <dbReference type="ARBA" id="ARBA00022964"/>
    </source>
</evidence>
<keyword evidence="11 15" id="KW-0408">Iron</keyword>
<dbReference type="KEGG" id="vra:106773082"/>
<dbReference type="UniPathway" id="UPA00382"/>
<dbReference type="PROSITE" id="PS00711">
    <property type="entry name" value="LIPOXYGENASE_1"/>
    <property type="match status" value="2"/>
</dbReference>
<dbReference type="InterPro" id="IPR013819">
    <property type="entry name" value="LipOase_C"/>
</dbReference>
<dbReference type="GO" id="GO:0006633">
    <property type="term" value="P:fatty acid biosynthetic process"/>
    <property type="evidence" value="ECO:0007669"/>
    <property type="project" value="UniProtKB-KW"/>
</dbReference>
<dbReference type="InterPro" id="IPR000907">
    <property type="entry name" value="LipOase"/>
</dbReference>
<accession>A0A3Q0FEC1</accession>
<dbReference type="GO" id="GO:0005737">
    <property type="term" value="C:cytoplasm"/>
    <property type="evidence" value="ECO:0007669"/>
    <property type="project" value="UniProtKB-SubCell"/>
</dbReference>
<organism evidence="20 21">
    <name type="scientific">Vigna radiata var. radiata</name>
    <name type="common">Mung bean</name>
    <name type="synonym">Phaseolus aureus</name>
    <dbReference type="NCBI Taxonomy" id="3916"/>
    <lineage>
        <taxon>Eukaryota</taxon>
        <taxon>Viridiplantae</taxon>
        <taxon>Streptophyta</taxon>
        <taxon>Embryophyta</taxon>
        <taxon>Tracheophyta</taxon>
        <taxon>Spermatophyta</taxon>
        <taxon>Magnoliopsida</taxon>
        <taxon>eudicotyledons</taxon>
        <taxon>Gunneridae</taxon>
        <taxon>Pentapetalae</taxon>
        <taxon>rosids</taxon>
        <taxon>fabids</taxon>
        <taxon>Fabales</taxon>
        <taxon>Fabaceae</taxon>
        <taxon>Papilionoideae</taxon>
        <taxon>50 kb inversion clade</taxon>
        <taxon>NPAAA clade</taxon>
        <taxon>indigoferoid/millettioid clade</taxon>
        <taxon>Phaseoleae</taxon>
        <taxon>Vigna</taxon>
    </lineage>
</organism>
<dbReference type="SUPFAM" id="SSF48484">
    <property type="entry name" value="Lipoxigenase"/>
    <property type="match status" value="2"/>
</dbReference>
<reference evidence="20" key="1">
    <citation type="journal article" date="2014" name="Nat. Commun.">
        <title>Genome sequence of mungbean and insights into evolution within Vigna species.</title>
        <authorList>
            <person name="Kang Y.J."/>
            <person name="Kim S.K."/>
            <person name="Kim M.Y."/>
            <person name="Lestari P."/>
            <person name="Kim K.H."/>
            <person name="Ha B.K."/>
            <person name="Jun T.H."/>
            <person name="Hwang W.J."/>
            <person name="Lee T."/>
            <person name="Lee J."/>
            <person name="Shim S."/>
            <person name="Yoon M.Y."/>
            <person name="Jang Y.E."/>
            <person name="Han K.S."/>
            <person name="Taeprayoon P."/>
            <person name="Yoon N."/>
            <person name="Somta P."/>
            <person name="Tanya P."/>
            <person name="Kim K.S."/>
            <person name="Gwag J.G."/>
            <person name="Moon J.K."/>
            <person name="Lee Y.H."/>
            <person name="Park B.S."/>
            <person name="Bombarely A."/>
            <person name="Doyle J.J."/>
            <person name="Jackson S.A."/>
            <person name="Schafleitner R."/>
            <person name="Srinives P."/>
            <person name="Varshney R.K."/>
            <person name="Lee S.H."/>
        </authorList>
    </citation>
    <scope>NUCLEOTIDE SEQUENCE [LARGE SCALE GENOMIC DNA]</scope>
    <source>
        <strain evidence="20">cv. VC1973A</strain>
    </source>
</reference>
<feature type="compositionally biased region" description="Basic and acidic residues" evidence="17">
    <location>
        <begin position="1122"/>
        <end position="1141"/>
    </location>
</feature>
<dbReference type="Gene3D" id="4.10.375.10">
    <property type="entry name" value="Lipoxygenase-1, Domain 2"/>
    <property type="match status" value="2"/>
</dbReference>
<name>A0A3Q0FEC1_VIGRR</name>
<dbReference type="FunFam" id="4.10.375.10:FF:000001">
    <property type="entry name" value="Lipoxygenase"/>
    <property type="match status" value="1"/>
</dbReference>
<dbReference type="CDD" id="cd01751">
    <property type="entry name" value="PLAT_LH2"/>
    <property type="match status" value="2"/>
</dbReference>
<dbReference type="InterPro" id="IPR036392">
    <property type="entry name" value="PLAT/LH2_dom_sf"/>
</dbReference>